<keyword evidence="4" id="KW-1185">Reference proteome</keyword>
<protein>
    <submittedName>
        <fullName evidence="3">Uncharacterized protein DUF2786</fullName>
    </submittedName>
</protein>
<evidence type="ECO:0000313" key="3">
    <source>
        <dbReference type="EMBL" id="TDY01032.1"/>
    </source>
</evidence>
<evidence type="ECO:0000259" key="2">
    <source>
        <dbReference type="Pfam" id="PF23771"/>
    </source>
</evidence>
<dbReference type="OrthoDB" id="7275531at2"/>
<name>A0A4R8IJW5_9GAMM</name>
<accession>A0A4R8IJW5</accession>
<dbReference type="Proteomes" id="UP000294914">
    <property type="component" value="Unassembled WGS sequence"/>
</dbReference>
<feature type="domain" description="DUF7168" evidence="2">
    <location>
        <begin position="54"/>
        <end position="182"/>
    </location>
</feature>
<organism evidence="3 4">
    <name type="scientific">Thiohalophilus thiocyanatoxydans</name>
    <dbReference type="NCBI Taxonomy" id="381308"/>
    <lineage>
        <taxon>Bacteria</taxon>
        <taxon>Pseudomonadati</taxon>
        <taxon>Pseudomonadota</taxon>
        <taxon>Gammaproteobacteria</taxon>
        <taxon>Thiohalomonadales</taxon>
        <taxon>Thiohalophilaceae</taxon>
        <taxon>Thiohalophilus</taxon>
    </lineage>
</organism>
<sequence length="230" mass="25996">MNNLKIIDKICKCLRLSESANPNEAAAALRQAHRLMRKHRISEDQIRAAGVAESVIDSGMRYNPPFWAVALSNLVCEAFDCRVLVSRRYGRSPEFRFIGLEQAPQVAGYCFSVLYRQLERAREQFVAGLAIESRAERDRRGEVFVQAWLIRVARTVAEFSSEPATREAVDAYIREQYGDTGEQWYQDALQTAEQDYEAILSGMRAGDAVTLFRSIATRMRPGLPALKQSA</sequence>
<comment type="caution">
    <text evidence="3">The sequence shown here is derived from an EMBL/GenBank/DDBJ whole genome shotgun (WGS) entry which is preliminary data.</text>
</comment>
<dbReference type="InterPro" id="IPR024498">
    <property type="entry name" value="DUF2786"/>
</dbReference>
<dbReference type="AlphaFoldDB" id="A0A4R8IJW5"/>
<dbReference type="Pfam" id="PF10979">
    <property type="entry name" value="DUF2786"/>
    <property type="match status" value="1"/>
</dbReference>
<feature type="domain" description="DUF2786" evidence="1">
    <location>
        <begin position="5"/>
        <end position="43"/>
    </location>
</feature>
<gene>
    <name evidence="3" type="ORF">EDC23_1778</name>
</gene>
<evidence type="ECO:0000259" key="1">
    <source>
        <dbReference type="Pfam" id="PF10979"/>
    </source>
</evidence>
<dbReference type="Pfam" id="PF23771">
    <property type="entry name" value="DUF7168"/>
    <property type="match status" value="1"/>
</dbReference>
<dbReference type="PIRSF" id="PIRSF028111">
    <property type="entry name" value="UCP028111"/>
    <property type="match status" value="1"/>
</dbReference>
<dbReference type="InterPro" id="IPR016868">
    <property type="entry name" value="Phage_B3_Orf5"/>
</dbReference>
<dbReference type="InterPro" id="IPR055592">
    <property type="entry name" value="DUF7168"/>
</dbReference>
<reference evidence="3 4" key="1">
    <citation type="submission" date="2019-03" db="EMBL/GenBank/DDBJ databases">
        <title>Genomic Encyclopedia of Type Strains, Phase IV (KMG-IV): sequencing the most valuable type-strain genomes for metagenomic binning, comparative biology and taxonomic classification.</title>
        <authorList>
            <person name="Goeker M."/>
        </authorList>
    </citation>
    <scope>NUCLEOTIDE SEQUENCE [LARGE SCALE GENOMIC DNA]</scope>
    <source>
        <strain evidence="3 4">DSM 16326</strain>
    </source>
</reference>
<dbReference type="EMBL" id="SOQX01000004">
    <property type="protein sequence ID" value="TDY01032.1"/>
    <property type="molecule type" value="Genomic_DNA"/>
</dbReference>
<evidence type="ECO:0000313" key="4">
    <source>
        <dbReference type="Proteomes" id="UP000294914"/>
    </source>
</evidence>
<proteinExistence type="predicted"/>
<dbReference type="RefSeq" id="WP_134083626.1">
    <property type="nucleotide sequence ID" value="NZ_SOQX01000004.1"/>
</dbReference>